<comment type="subunit">
    <text evidence="10">Monomer.</text>
</comment>
<evidence type="ECO:0000256" key="2">
    <source>
        <dbReference type="ARBA" id="ARBA00009446"/>
    </source>
</evidence>
<dbReference type="GO" id="GO:0003917">
    <property type="term" value="F:DNA topoisomerase type I (single strand cut, ATP-independent) activity"/>
    <property type="evidence" value="ECO:0007669"/>
    <property type="project" value="UniProtKB-UniRule"/>
</dbReference>
<dbReference type="Pfam" id="PF01131">
    <property type="entry name" value="Topoisom_bac"/>
    <property type="match status" value="1"/>
</dbReference>
<keyword evidence="9 10" id="KW-0413">Isomerase</keyword>
<dbReference type="HAMAP" id="MF_00952">
    <property type="entry name" value="Topoisom_1_prok"/>
    <property type="match status" value="1"/>
</dbReference>
<dbReference type="SMART" id="SM00436">
    <property type="entry name" value="TOP1Bc"/>
    <property type="match status" value="1"/>
</dbReference>
<dbReference type="PROSITE" id="PS52039">
    <property type="entry name" value="TOPO_IA_2"/>
    <property type="match status" value="1"/>
</dbReference>
<evidence type="ECO:0000256" key="3">
    <source>
        <dbReference type="ARBA" id="ARBA00022723"/>
    </source>
</evidence>
<feature type="site" description="Interaction with DNA" evidence="10">
    <location>
        <position position="296"/>
    </location>
</feature>
<feature type="site" description="Interaction with DNA" evidence="10">
    <location>
        <position position="148"/>
    </location>
</feature>
<dbReference type="Gene3D" id="1.10.460.10">
    <property type="entry name" value="Topoisomerase I, domain 2"/>
    <property type="match status" value="1"/>
</dbReference>
<evidence type="ECO:0000313" key="14">
    <source>
        <dbReference type="Proteomes" id="UP000009399"/>
    </source>
</evidence>
<dbReference type="InterPro" id="IPR034149">
    <property type="entry name" value="TOPRIM_TopoI"/>
</dbReference>
<dbReference type="AlphaFoldDB" id="A0AAI8AMP7"/>
<proteinExistence type="inferred from homology"/>
<dbReference type="InterPro" id="IPR023406">
    <property type="entry name" value="Topo_IA_AS"/>
</dbReference>
<dbReference type="CDD" id="cd00186">
    <property type="entry name" value="TOP1Ac"/>
    <property type="match status" value="1"/>
</dbReference>
<keyword evidence="8 10" id="KW-0238">DNA-binding</keyword>
<dbReference type="InterPro" id="IPR003602">
    <property type="entry name" value="Topo_IA_DNA-bd_dom"/>
</dbReference>
<dbReference type="GO" id="GO:0005694">
    <property type="term" value="C:chromosome"/>
    <property type="evidence" value="ECO:0007669"/>
    <property type="project" value="InterPro"/>
</dbReference>
<keyword evidence="6" id="KW-0460">Magnesium</keyword>
<dbReference type="InterPro" id="IPR013825">
    <property type="entry name" value="Topo_IA_cen_sub2"/>
</dbReference>
<dbReference type="SMART" id="SM00493">
    <property type="entry name" value="TOPRIM"/>
    <property type="match status" value="1"/>
</dbReference>
<feature type="region of interest" description="Interaction with DNA" evidence="10">
    <location>
        <begin position="171"/>
        <end position="176"/>
    </location>
</feature>
<comment type="caution">
    <text evidence="10">Lacks conserved residue(s) required for the propagation of feature annotation.</text>
</comment>
<feature type="site" description="Interaction with DNA" evidence="10">
    <location>
        <position position="479"/>
    </location>
</feature>
<dbReference type="PRINTS" id="PR00417">
    <property type="entry name" value="PRTPISMRASEI"/>
</dbReference>
<dbReference type="EC" id="5.6.2.1" evidence="10"/>
<dbReference type="InterPro" id="IPR013498">
    <property type="entry name" value="Topo_IA_Znf"/>
</dbReference>
<sequence>MDLIKMSKLVIVESPNKIKTISKYLGEGYKVVASVGHVVNLKTSGSYGLGIDMQNWEPVYEVESNKKEIVKSLKEDVKNSDMVIIATDADREGEAIGHTLVEILKIENKYQRIKYNEITEAAILQSLKNPLKIDANLVNAQKSRRMIDRIIGFRLSSLLATKIKNTPITPSAGRVQSVALKLVIDREKEINDFIPYHYFTISAFYNKNTEIKYYNPENENPEWVAVKDIDKIYNSLKGKLKVVDKTIRSKKDAKITPLKQSALFKKAANYAASSVSSSLQRLYEGFGDQGLISYPRTDSTRLSQTFIDLAKSYIEEQFGKEYVSDSVKGFSGDQDAHEAIRPTDCSLTPELAKEKYDLKEIDFKLYQIIYNTTMQAIMSVPERQITRYEFLNQEHKFYLSGSIITFDGYFKLTKPDSENTNLPNWQINDEIEIEKYEKQAHHTNPPARYTDGSLIEKLDEIKVGRPSTFASSVKILQDRLYVEKQNKSLVPTNYGQITLEKLLQISPSIINANYTAQVEEELDEIAEGNLDYKKLMTNFWDNFQNVVQESMQNVEKTEIELEKVGENCPECNHELIYRNNKKTGARFIGCSNFPNCRFIKQDPNYKPKFRRFYKKAS</sequence>
<keyword evidence="4" id="KW-0863">Zinc-finger</keyword>
<dbReference type="InterPro" id="IPR023405">
    <property type="entry name" value="Topo_IA_core_domain"/>
</dbReference>
<dbReference type="Gene3D" id="3.30.65.10">
    <property type="entry name" value="Bacterial Topoisomerase I, domain 1"/>
    <property type="match status" value="1"/>
</dbReference>
<dbReference type="InterPro" id="IPR013824">
    <property type="entry name" value="Topo_IA_cen_sub1"/>
</dbReference>
<dbReference type="PANTHER" id="PTHR42785">
    <property type="entry name" value="DNA TOPOISOMERASE, TYPE IA, CORE"/>
    <property type="match status" value="1"/>
</dbReference>
<feature type="domain" description="Toprim" evidence="11">
    <location>
        <begin position="7"/>
        <end position="123"/>
    </location>
</feature>
<dbReference type="InterPro" id="IPR028612">
    <property type="entry name" value="Topoisom_1_IA"/>
</dbReference>
<feature type="domain" description="Topo IA-type catalytic" evidence="12">
    <location>
        <begin position="134"/>
        <end position="547"/>
    </location>
</feature>
<organism evidence="13 14">
    <name type="scientific">Mesomycoplasma hyorhinis SK76</name>
    <dbReference type="NCBI Taxonomy" id="1118964"/>
    <lineage>
        <taxon>Bacteria</taxon>
        <taxon>Bacillati</taxon>
        <taxon>Mycoplasmatota</taxon>
        <taxon>Mycoplasmoidales</taxon>
        <taxon>Metamycoplasmataceae</taxon>
        <taxon>Mesomycoplasma</taxon>
    </lineage>
</organism>
<comment type="function">
    <text evidence="10">Releases the supercoiling and torsional tension of DNA, which is introduced during the DNA replication and transcription, by transiently cleaving and rejoining one strand of the DNA duplex. Introduces a single-strand break via transesterification at a target site in duplex DNA. The scissile phosphodiester is attacked by the catalytic tyrosine of the enzyme, resulting in the formation of a DNA-(5'-phosphotyrosyl)-enzyme intermediate and the expulsion of a 3'-OH DNA strand. The free DNA strand then undergoes passage around the unbroken strand, thus removing DNA supercoils. Finally, in the religation step, the DNA 3'-OH attacks the covalent intermediate to expel the active-site tyrosine and restore the DNA phosphodiester backbone.</text>
</comment>
<evidence type="ECO:0000259" key="12">
    <source>
        <dbReference type="PROSITE" id="PS52039"/>
    </source>
</evidence>
<gene>
    <name evidence="10" type="primary">topA</name>
    <name evidence="13" type="ORF">MOS_324</name>
</gene>
<dbReference type="InterPro" id="IPR005733">
    <property type="entry name" value="TopoI_bac-type"/>
</dbReference>
<comment type="similarity">
    <text evidence="2 10">Belongs to the type IA topoisomerase family.</text>
</comment>
<dbReference type="Proteomes" id="UP000009399">
    <property type="component" value="Chromosome"/>
</dbReference>
<dbReference type="GO" id="GO:0003677">
    <property type="term" value="F:DNA binding"/>
    <property type="evidence" value="ECO:0007669"/>
    <property type="project" value="UniProtKB-KW"/>
</dbReference>
<dbReference type="CDD" id="cd03363">
    <property type="entry name" value="TOPRIM_TopoIA_TopoI"/>
    <property type="match status" value="1"/>
</dbReference>
<dbReference type="GO" id="GO:0006265">
    <property type="term" value="P:DNA topological change"/>
    <property type="evidence" value="ECO:0007669"/>
    <property type="project" value="UniProtKB-UniRule"/>
</dbReference>
<evidence type="ECO:0000256" key="9">
    <source>
        <dbReference type="ARBA" id="ARBA00023235"/>
    </source>
</evidence>
<comment type="catalytic activity">
    <reaction evidence="1 10">
        <text>ATP-independent breakage of single-stranded DNA, followed by passage and rejoining.</text>
        <dbReference type="EC" id="5.6.2.1"/>
    </reaction>
</comment>
<evidence type="ECO:0000256" key="7">
    <source>
        <dbReference type="ARBA" id="ARBA00023029"/>
    </source>
</evidence>
<dbReference type="Pfam" id="PF01396">
    <property type="entry name" value="Zn_ribbon_Top1"/>
    <property type="match status" value="1"/>
</dbReference>
<feature type="site" description="Interaction with DNA" evidence="10">
    <location>
        <position position="37"/>
    </location>
</feature>
<evidence type="ECO:0000256" key="1">
    <source>
        <dbReference type="ARBA" id="ARBA00000213"/>
    </source>
</evidence>
<dbReference type="InterPro" id="IPR013497">
    <property type="entry name" value="Topo_IA_cen"/>
</dbReference>
<dbReference type="PANTHER" id="PTHR42785:SF1">
    <property type="entry name" value="DNA TOPOISOMERASE"/>
    <property type="match status" value="1"/>
</dbReference>
<dbReference type="Gene3D" id="1.10.290.10">
    <property type="entry name" value="Topoisomerase I, domain 4"/>
    <property type="match status" value="1"/>
</dbReference>
<evidence type="ECO:0000256" key="6">
    <source>
        <dbReference type="ARBA" id="ARBA00022842"/>
    </source>
</evidence>
<feature type="site" description="Interaction with DNA" evidence="10">
    <location>
        <position position="144"/>
    </location>
</feature>
<accession>A0AAI8AMP7</accession>
<feature type="active site" description="O-(5'-phospho-DNA)-tyrosine intermediate" evidence="10">
    <location>
        <position position="294"/>
    </location>
</feature>
<keyword evidence="5" id="KW-0862">Zinc</keyword>
<dbReference type="EMBL" id="CP003914">
    <property type="protein sequence ID" value="AFX74250.1"/>
    <property type="molecule type" value="Genomic_DNA"/>
</dbReference>
<evidence type="ECO:0000256" key="8">
    <source>
        <dbReference type="ARBA" id="ARBA00023125"/>
    </source>
</evidence>
<dbReference type="Gene3D" id="3.40.50.140">
    <property type="match status" value="1"/>
</dbReference>
<dbReference type="InterPro" id="IPR013826">
    <property type="entry name" value="Topo_IA_cen_sub3"/>
</dbReference>
<dbReference type="SUPFAM" id="SSF56712">
    <property type="entry name" value="Prokaryotic type I DNA topoisomerase"/>
    <property type="match status" value="1"/>
</dbReference>
<evidence type="ECO:0000313" key="13">
    <source>
        <dbReference type="EMBL" id="AFX74250.1"/>
    </source>
</evidence>
<dbReference type="KEGG" id="mhs:MOS_324"/>
<dbReference type="Gene3D" id="2.70.20.10">
    <property type="entry name" value="Topoisomerase I, domain 3"/>
    <property type="match status" value="1"/>
</dbReference>
<dbReference type="SMART" id="SM00437">
    <property type="entry name" value="TOP1Ac"/>
    <property type="match status" value="1"/>
</dbReference>
<dbReference type="InterPro" id="IPR003601">
    <property type="entry name" value="Topo_IA_2"/>
</dbReference>
<reference evidence="13 14" key="1">
    <citation type="journal article" date="2013" name="Genome Announc.">
        <title>Complete Genome Sequence of Mycoplasma hyorhinis Strain SK76.</title>
        <authorList>
            <person name="Goodison S."/>
            <person name="Urquidi V."/>
            <person name="Kumar D."/>
            <person name="Reyes L."/>
            <person name="Rosser C.J."/>
        </authorList>
    </citation>
    <scope>NUCLEOTIDE SEQUENCE [LARGE SCALE GENOMIC DNA]</scope>
    <source>
        <strain evidence="13 14">SK76</strain>
    </source>
</reference>
<dbReference type="InterPro" id="IPR006171">
    <property type="entry name" value="TOPRIM_dom"/>
</dbReference>
<name>A0AAI8AMP7_MESHY</name>
<evidence type="ECO:0000256" key="5">
    <source>
        <dbReference type="ARBA" id="ARBA00022833"/>
    </source>
</evidence>
<dbReference type="GO" id="GO:0008270">
    <property type="term" value="F:zinc ion binding"/>
    <property type="evidence" value="ECO:0007669"/>
    <property type="project" value="UniProtKB-KW"/>
</dbReference>
<feature type="site" description="Interaction with DNA" evidence="10">
    <location>
        <position position="145"/>
    </location>
</feature>
<protein>
    <recommendedName>
        <fullName evidence="10">DNA topoisomerase 1</fullName>
        <ecNumber evidence="10">5.6.2.1</ecNumber>
    </recommendedName>
    <alternativeName>
        <fullName evidence="10">DNA topoisomerase I</fullName>
    </alternativeName>
</protein>
<dbReference type="PROSITE" id="PS00396">
    <property type="entry name" value="TOPO_IA_1"/>
    <property type="match status" value="1"/>
</dbReference>
<dbReference type="NCBIfam" id="TIGR01051">
    <property type="entry name" value="topA_bact"/>
    <property type="match status" value="1"/>
</dbReference>
<evidence type="ECO:0000256" key="10">
    <source>
        <dbReference type="HAMAP-Rule" id="MF_00952"/>
    </source>
</evidence>
<keyword evidence="7 10" id="KW-0799">Topoisomerase</keyword>
<evidence type="ECO:0000259" key="11">
    <source>
        <dbReference type="PROSITE" id="PS50880"/>
    </source>
</evidence>
<dbReference type="PROSITE" id="PS50880">
    <property type="entry name" value="TOPRIM"/>
    <property type="match status" value="1"/>
</dbReference>
<keyword evidence="3" id="KW-0479">Metal-binding</keyword>
<dbReference type="Pfam" id="PF01751">
    <property type="entry name" value="Toprim"/>
    <property type="match status" value="1"/>
</dbReference>
<evidence type="ECO:0000256" key="4">
    <source>
        <dbReference type="ARBA" id="ARBA00022771"/>
    </source>
</evidence>
<dbReference type="InterPro" id="IPR000380">
    <property type="entry name" value="Topo_IA"/>
</dbReference>